<evidence type="ECO:0000313" key="1">
    <source>
        <dbReference type="EMBL" id="CAF0923910.1"/>
    </source>
</evidence>
<keyword evidence="2" id="KW-1185">Reference proteome</keyword>
<sequence>MRIFEDDFRKKIRSDIFNIQTLSSDILFNDAVKLFVLKYKRFKNAALNDFYHILKMNGLKIIQIKKSLQHKRFGLIEFLNECKNNLINFRSQYRSASLFIRDPDTEEFIKVNNLNCKEYFHEPIPILTENDMKLAYDLNKRDKRIVIIIMEIRIIIMDLILFLEKIK</sequence>
<organism evidence="1 2">
    <name type="scientific">Brachionus calyciflorus</name>
    <dbReference type="NCBI Taxonomy" id="104777"/>
    <lineage>
        <taxon>Eukaryota</taxon>
        <taxon>Metazoa</taxon>
        <taxon>Spiralia</taxon>
        <taxon>Gnathifera</taxon>
        <taxon>Rotifera</taxon>
        <taxon>Eurotatoria</taxon>
        <taxon>Monogononta</taxon>
        <taxon>Pseudotrocha</taxon>
        <taxon>Ploima</taxon>
        <taxon>Brachionidae</taxon>
        <taxon>Brachionus</taxon>
    </lineage>
</organism>
<accession>A0A814B9N3</accession>
<reference evidence="1" key="1">
    <citation type="submission" date="2021-02" db="EMBL/GenBank/DDBJ databases">
        <authorList>
            <person name="Nowell W R."/>
        </authorList>
    </citation>
    <scope>NUCLEOTIDE SEQUENCE</scope>
    <source>
        <strain evidence="1">Ploen Becks lab</strain>
    </source>
</reference>
<protein>
    <submittedName>
        <fullName evidence="1">Uncharacterized protein</fullName>
    </submittedName>
</protein>
<dbReference type="AlphaFoldDB" id="A0A814B9N3"/>
<comment type="caution">
    <text evidence="1">The sequence shown here is derived from an EMBL/GenBank/DDBJ whole genome shotgun (WGS) entry which is preliminary data.</text>
</comment>
<dbReference type="Proteomes" id="UP000663879">
    <property type="component" value="Unassembled WGS sequence"/>
</dbReference>
<gene>
    <name evidence="1" type="ORF">OXX778_LOCUS12533</name>
</gene>
<dbReference type="EMBL" id="CAJNOC010002285">
    <property type="protein sequence ID" value="CAF0923910.1"/>
    <property type="molecule type" value="Genomic_DNA"/>
</dbReference>
<evidence type="ECO:0000313" key="2">
    <source>
        <dbReference type="Proteomes" id="UP000663879"/>
    </source>
</evidence>
<name>A0A814B9N3_9BILA</name>
<proteinExistence type="predicted"/>